<gene>
    <name evidence="1" type="ORF">AB5J50_00010</name>
</gene>
<proteinExistence type="predicted"/>
<evidence type="ECO:0000313" key="1">
    <source>
        <dbReference type="EMBL" id="XDQ59322.1"/>
    </source>
</evidence>
<organism evidence="1">
    <name type="scientific">Streptomyces sp. R35</name>
    <dbReference type="NCBI Taxonomy" id="3238630"/>
    <lineage>
        <taxon>Bacteria</taxon>
        <taxon>Bacillati</taxon>
        <taxon>Actinomycetota</taxon>
        <taxon>Actinomycetes</taxon>
        <taxon>Kitasatosporales</taxon>
        <taxon>Streptomycetaceae</taxon>
        <taxon>Streptomyces</taxon>
    </lineage>
</organism>
<dbReference type="EMBL" id="CP163440">
    <property type="protein sequence ID" value="XDQ59322.1"/>
    <property type="molecule type" value="Genomic_DNA"/>
</dbReference>
<name>A0AB39RSV6_9ACTN</name>
<protein>
    <submittedName>
        <fullName evidence="1">Uncharacterized protein</fullName>
    </submittedName>
</protein>
<dbReference type="AlphaFoldDB" id="A0AB39RSV6"/>
<dbReference type="RefSeq" id="WP_369253665.1">
    <property type="nucleotide sequence ID" value="NZ_CP163440.1"/>
</dbReference>
<sequence length="139" mass="15709">MSSLQVDVLAYEAPCERCSFSLWWVFGLLPSYRPRGEEFTTTDFPEAVAIARRILAAPDGDMADVAAQLHDRPAWQRGHSFNPNRCGACGHHADWHVLDKILNRVYHHKGWIYAAAGRVPVPEWRAIRGGGQGIHWPYC</sequence>
<accession>A0AB39RSV6</accession>
<reference evidence="1" key="1">
    <citation type="submission" date="2024-07" db="EMBL/GenBank/DDBJ databases">
        <authorList>
            <person name="Yu S.T."/>
        </authorList>
    </citation>
    <scope>NUCLEOTIDE SEQUENCE</scope>
    <source>
        <strain evidence="1">R35</strain>
    </source>
</reference>